<dbReference type="GO" id="GO:0008168">
    <property type="term" value="F:methyltransferase activity"/>
    <property type="evidence" value="ECO:0007669"/>
    <property type="project" value="InterPro"/>
</dbReference>
<evidence type="ECO:0000313" key="2">
    <source>
        <dbReference type="EMBL" id="GLD45626.1"/>
    </source>
</evidence>
<comment type="caution">
    <text evidence="2">The sequence shown here is derived from an EMBL/GenBank/DDBJ whole genome shotgun (WGS) entry which is preliminary data.</text>
</comment>
<keyword evidence="3" id="KW-1185">Reference proteome</keyword>
<proteinExistence type="predicted"/>
<dbReference type="InterPro" id="IPR015095">
    <property type="entry name" value="AlkB_hom8_N"/>
</dbReference>
<protein>
    <recommendedName>
        <fullName evidence="1">Alkylated DNA repair protein AlkB homologue 8 N-terminal domain-containing protein</fullName>
    </recommendedName>
</protein>
<reference evidence="2" key="1">
    <citation type="submission" date="2022-08" db="EMBL/GenBank/DDBJ databases">
        <title>Genome sequencing of akame (Lates japonicus).</title>
        <authorList>
            <person name="Hashiguchi Y."/>
            <person name="Takahashi H."/>
        </authorList>
    </citation>
    <scope>NUCLEOTIDE SEQUENCE</scope>
    <source>
        <strain evidence="2">Kochi</strain>
    </source>
</reference>
<accession>A0AAD3M1X6</accession>
<feature type="domain" description="Alkylated DNA repair protein AlkB homologue 8 N-terminal" evidence="1">
    <location>
        <begin position="37"/>
        <end position="73"/>
    </location>
</feature>
<gene>
    <name evidence="2" type="ORF">AKAME5_000011200</name>
</gene>
<dbReference type="GO" id="GO:0016706">
    <property type="term" value="F:2-oxoglutarate-dependent dioxygenase activity"/>
    <property type="evidence" value="ECO:0007669"/>
    <property type="project" value="InterPro"/>
</dbReference>
<dbReference type="AlphaFoldDB" id="A0AAD3M1X6"/>
<dbReference type="Proteomes" id="UP001279410">
    <property type="component" value="Unassembled WGS sequence"/>
</dbReference>
<name>A0AAD3M1X6_LATJO</name>
<dbReference type="EMBL" id="BRZM01000001">
    <property type="protein sequence ID" value="GLD45626.1"/>
    <property type="molecule type" value="Genomic_DNA"/>
</dbReference>
<dbReference type="Pfam" id="PF09004">
    <property type="entry name" value="ALKBH8_N"/>
    <property type="match status" value="1"/>
</dbReference>
<organism evidence="2 3">
    <name type="scientific">Lates japonicus</name>
    <name type="common">Japanese lates</name>
    <dbReference type="NCBI Taxonomy" id="270547"/>
    <lineage>
        <taxon>Eukaryota</taxon>
        <taxon>Metazoa</taxon>
        <taxon>Chordata</taxon>
        <taxon>Craniata</taxon>
        <taxon>Vertebrata</taxon>
        <taxon>Euteleostomi</taxon>
        <taxon>Actinopterygii</taxon>
        <taxon>Neopterygii</taxon>
        <taxon>Teleostei</taxon>
        <taxon>Neoteleostei</taxon>
        <taxon>Acanthomorphata</taxon>
        <taxon>Carangaria</taxon>
        <taxon>Carangaria incertae sedis</taxon>
        <taxon>Centropomidae</taxon>
        <taxon>Lates</taxon>
    </lineage>
</organism>
<sequence length="97" mass="11064">MTSGEGNTKAIIIDGERVEAVQSVRFLRVHIDHDLVWTVIKTAVAKKGPQRPHLLRFLEKAQLPQQLLVNSYRCTESIITYCITTWYPGSENRNALQ</sequence>
<evidence type="ECO:0000313" key="3">
    <source>
        <dbReference type="Proteomes" id="UP001279410"/>
    </source>
</evidence>
<evidence type="ECO:0000259" key="1">
    <source>
        <dbReference type="Pfam" id="PF09004"/>
    </source>
</evidence>